<comment type="caution">
    <text evidence="2">The sequence shown here is derived from an EMBL/GenBank/DDBJ whole genome shotgun (WGS) entry which is preliminary data.</text>
</comment>
<sequence>MYKFLFFLHFCIIIKTIAGLHCWNSNMILLSEMPEKGSVTVRQCPSGHQCVTANCWLGVGNYIVQKCVPDSPAGARNYCKDFNNICQLGFFGMPIHCSSCKGDLCNGAHN</sequence>
<keyword evidence="1" id="KW-0732">Signal</keyword>
<organism evidence="2 3">
    <name type="scientific">Heterodera trifolii</name>
    <dbReference type="NCBI Taxonomy" id="157864"/>
    <lineage>
        <taxon>Eukaryota</taxon>
        <taxon>Metazoa</taxon>
        <taxon>Ecdysozoa</taxon>
        <taxon>Nematoda</taxon>
        <taxon>Chromadorea</taxon>
        <taxon>Rhabditida</taxon>
        <taxon>Tylenchina</taxon>
        <taxon>Tylenchomorpha</taxon>
        <taxon>Tylenchoidea</taxon>
        <taxon>Heteroderidae</taxon>
        <taxon>Heteroderinae</taxon>
        <taxon>Heterodera</taxon>
    </lineage>
</organism>
<name>A0ABD2IY46_9BILA</name>
<gene>
    <name evidence="2" type="ORF">niasHT_038213</name>
</gene>
<evidence type="ECO:0000256" key="1">
    <source>
        <dbReference type="SAM" id="SignalP"/>
    </source>
</evidence>
<keyword evidence="3" id="KW-1185">Reference proteome</keyword>
<protein>
    <recommendedName>
        <fullName evidence="4">Gland protein</fullName>
    </recommendedName>
</protein>
<evidence type="ECO:0000313" key="3">
    <source>
        <dbReference type="Proteomes" id="UP001620626"/>
    </source>
</evidence>
<dbReference type="Proteomes" id="UP001620626">
    <property type="component" value="Unassembled WGS sequence"/>
</dbReference>
<proteinExistence type="predicted"/>
<evidence type="ECO:0008006" key="4">
    <source>
        <dbReference type="Google" id="ProtNLM"/>
    </source>
</evidence>
<evidence type="ECO:0000313" key="2">
    <source>
        <dbReference type="EMBL" id="KAL3084027.1"/>
    </source>
</evidence>
<accession>A0ABD2IY46</accession>
<feature type="chain" id="PRO_5044819933" description="Gland protein" evidence="1">
    <location>
        <begin position="20"/>
        <end position="110"/>
    </location>
</feature>
<feature type="signal peptide" evidence="1">
    <location>
        <begin position="1"/>
        <end position="19"/>
    </location>
</feature>
<dbReference type="AlphaFoldDB" id="A0ABD2IY46"/>
<dbReference type="EMBL" id="JBICBT010001087">
    <property type="protein sequence ID" value="KAL3084027.1"/>
    <property type="molecule type" value="Genomic_DNA"/>
</dbReference>
<reference evidence="2 3" key="1">
    <citation type="submission" date="2024-10" db="EMBL/GenBank/DDBJ databases">
        <authorList>
            <person name="Kim D."/>
        </authorList>
    </citation>
    <scope>NUCLEOTIDE SEQUENCE [LARGE SCALE GENOMIC DNA]</scope>
    <source>
        <strain evidence="2">BH-2024</strain>
    </source>
</reference>